<sequence length="1060" mass="116531">MVLGLKTKNRRSPSVQVDYLIHIQEIKPWPPSQSLRTLRAVIIQWEYGERNSGSTNQVVPSLGTGSGVGDGRIEFNESFRLPVVLLRDLPAKGGDRDTFQKNCIEFNLYEPRRDKTVKGQLLGTAVVDFADYGVAEETLCISTAINCKRTYRNTAQPLLFLKIQPVERSRTNSSSKDHLMREPSMERNGVDSVSALMNEEYAEEAETASYSDDDISSHSSLAVSSTVADSNVGSPPKDKEQCSNEMLNGLEGMTTRSRNAKGEHIPDPKNELMKADDNQMIEPNASTKGNSSRSSSVDLSSDLAWITKKIGASIVQSSSPSTKHEEREAIQASTTASTIQGAEASIPSVSLNKDTLSDPDVSAKKKSDLVISMDSQPLEGLDDNPKLTSMKGVNGAARANLTQYGDRDCEKGEKHHENGDHNEVMEDKGQSIEDEPLHSFSQDETRKLVSMESDALSPSRDYLAVRDAPLNNDRVRHLKSVRSPIDSNRSTYVFAGGKNGSQDFISIERKDNKAHPKETRNTPADNKIQQLEQRVKRLERELTEAAAIEVGLYSVVAEHGSSKNKVHAPARRLSRFYLHACKLNSQSRAGTAAKSAVSGLILVAKACGNDVPRLTFWLSNTIVLRAIISESLGELQLPLSAGPATQKNSNRIGSNKSSPIKWQTLPTKGLNTAAHESAREWEDPRTFKTALEKVEAWIFSRIIESIWWQTLTPHMQSGAAKTINRDVFSDSSKNYRRTSSSSNQEQGSFSVELWKNAFRGACERICPVRAEGHECGCLPILSRLIMEQCVARLDVAMFNAILRESADDIPTDPVSDPISDAEVLPIPSGKASFGAGAQLKNAIGNWSRWLTDLFGIDDDDDLCEDTKSSDGNSDDDERQGKDTSKSFHLLNALSDLMMLPKDMLLSRTIRKEVCPTFGSALIRRVLNTFVPDEFCPDPIPKVVLEALNSEDSFEEEEDSVVNFPCAAGSVVYLPPSAASIAGILGDASNHSQLTRRGSLVLTKSYTSDDELDELDSPLSTVINDSSRGSPSTKLQWISNGNSSQNAVRYQLLREVWKNSD</sequence>
<gene>
    <name evidence="1" type="ORF">M9H77_37118</name>
</gene>
<dbReference type="EMBL" id="CM044708">
    <property type="protein sequence ID" value="KAI5651113.1"/>
    <property type="molecule type" value="Genomic_DNA"/>
</dbReference>
<organism evidence="1 2">
    <name type="scientific">Catharanthus roseus</name>
    <name type="common">Madagascar periwinkle</name>
    <name type="synonym">Vinca rosea</name>
    <dbReference type="NCBI Taxonomy" id="4058"/>
    <lineage>
        <taxon>Eukaryota</taxon>
        <taxon>Viridiplantae</taxon>
        <taxon>Streptophyta</taxon>
        <taxon>Embryophyta</taxon>
        <taxon>Tracheophyta</taxon>
        <taxon>Spermatophyta</taxon>
        <taxon>Magnoliopsida</taxon>
        <taxon>eudicotyledons</taxon>
        <taxon>Gunneridae</taxon>
        <taxon>Pentapetalae</taxon>
        <taxon>asterids</taxon>
        <taxon>lamiids</taxon>
        <taxon>Gentianales</taxon>
        <taxon>Apocynaceae</taxon>
        <taxon>Rauvolfioideae</taxon>
        <taxon>Vinceae</taxon>
        <taxon>Catharanthinae</taxon>
        <taxon>Catharanthus</taxon>
    </lineage>
</organism>
<protein>
    <submittedName>
        <fullName evidence="1">Uncharacterized protein</fullName>
    </submittedName>
</protein>
<evidence type="ECO:0000313" key="2">
    <source>
        <dbReference type="Proteomes" id="UP001060085"/>
    </source>
</evidence>
<name>A0ACB9ZVP8_CATRO</name>
<comment type="caution">
    <text evidence="1">The sequence shown here is derived from an EMBL/GenBank/DDBJ whole genome shotgun (WGS) entry which is preliminary data.</text>
</comment>
<accession>A0ACB9ZVP8</accession>
<proteinExistence type="predicted"/>
<keyword evidence="2" id="KW-1185">Reference proteome</keyword>
<reference evidence="2" key="1">
    <citation type="journal article" date="2023" name="Nat. Plants">
        <title>Single-cell RNA sequencing provides a high-resolution roadmap for understanding the multicellular compartmentation of specialized metabolism.</title>
        <authorList>
            <person name="Sun S."/>
            <person name="Shen X."/>
            <person name="Li Y."/>
            <person name="Li Y."/>
            <person name="Wang S."/>
            <person name="Li R."/>
            <person name="Zhang H."/>
            <person name="Shen G."/>
            <person name="Guo B."/>
            <person name="Wei J."/>
            <person name="Xu J."/>
            <person name="St-Pierre B."/>
            <person name="Chen S."/>
            <person name="Sun C."/>
        </authorList>
    </citation>
    <scope>NUCLEOTIDE SEQUENCE [LARGE SCALE GENOMIC DNA]</scope>
</reference>
<evidence type="ECO:0000313" key="1">
    <source>
        <dbReference type="EMBL" id="KAI5651113.1"/>
    </source>
</evidence>
<dbReference type="Proteomes" id="UP001060085">
    <property type="component" value="Linkage Group LG08"/>
</dbReference>